<accession>A0A8W8M3C9</accession>
<dbReference type="PANTHER" id="PTHR10903">
    <property type="entry name" value="GTPASE, IMAP FAMILY MEMBER-RELATED"/>
    <property type="match status" value="1"/>
</dbReference>
<dbReference type="Proteomes" id="UP000005408">
    <property type="component" value="Unassembled WGS sequence"/>
</dbReference>
<dbReference type="EnsemblMetazoa" id="G3078.8">
    <property type="protein sequence ID" value="G3078.8:cds"/>
    <property type="gene ID" value="G3078"/>
</dbReference>
<evidence type="ECO:0000313" key="5">
    <source>
        <dbReference type="EnsemblMetazoa" id="G3078.7:cds"/>
    </source>
</evidence>
<dbReference type="PANTHER" id="PTHR10903:SF184">
    <property type="entry name" value="GTP-BINDING PROTEIN A"/>
    <property type="match status" value="1"/>
</dbReference>
<evidence type="ECO:0000259" key="4">
    <source>
        <dbReference type="Pfam" id="PF04548"/>
    </source>
</evidence>
<feature type="domain" description="AIG1-type G" evidence="4">
    <location>
        <begin position="19"/>
        <end position="190"/>
    </location>
</feature>
<proteinExistence type="inferred from homology"/>
<name>A0A8W8M3C9_MAGGI</name>
<dbReference type="GO" id="GO:0005525">
    <property type="term" value="F:GTP binding"/>
    <property type="evidence" value="ECO:0007669"/>
    <property type="project" value="UniProtKB-KW"/>
</dbReference>
<dbReference type="InterPro" id="IPR006703">
    <property type="entry name" value="G_AIG1"/>
</dbReference>
<evidence type="ECO:0000256" key="2">
    <source>
        <dbReference type="ARBA" id="ARBA00022741"/>
    </source>
</evidence>
<protein>
    <recommendedName>
        <fullName evidence="4">AIG1-type G domain-containing protein</fullName>
    </recommendedName>
</protein>
<evidence type="ECO:0000256" key="3">
    <source>
        <dbReference type="ARBA" id="ARBA00023134"/>
    </source>
</evidence>
<organism evidence="5 6">
    <name type="scientific">Magallana gigas</name>
    <name type="common">Pacific oyster</name>
    <name type="synonym">Crassostrea gigas</name>
    <dbReference type="NCBI Taxonomy" id="29159"/>
    <lineage>
        <taxon>Eukaryota</taxon>
        <taxon>Metazoa</taxon>
        <taxon>Spiralia</taxon>
        <taxon>Lophotrochozoa</taxon>
        <taxon>Mollusca</taxon>
        <taxon>Bivalvia</taxon>
        <taxon>Autobranchia</taxon>
        <taxon>Pteriomorphia</taxon>
        <taxon>Ostreida</taxon>
        <taxon>Ostreoidea</taxon>
        <taxon>Ostreidae</taxon>
        <taxon>Magallana</taxon>
    </lineage>
</organism>
<evidence type="ECO:0000313" key="6">
    <source>
        <dbReference type="Proteomes" id="UP000005408"/>
    </source>
</evidence>
<keyword evidence="2" id="KW-0547">Nucleotide-binding</keyword>
<dbReference type="Pfam" id="PF04548">
    <property type="entry name" value="AIG1"/>
    <property type="match status" value="1"/>
</dbReference>
<comment type="similarity">
    <text evidence="1">Belongs to the TRAFAC class TrmE-Era-EngA-EngB-Septin-like GTPase superfamily. AIG1/Toc34/Toc159-like paraseptin GTPase family. IAN subfamily.</text>
</comment>
<dbReference type="OrthoDB" id="6201041at2759"/>
<sequence length="283" mass="32402">MEDSDTSGAFPSKTCTGLRVFFIGPRGAGKSATINTIIGRDVAESTSSLRKESTTKKMNKYLVENQNVVLVDTPALRRSIIKELKKEFRKSDILAFVIAAQRLQMEDETCILMVLKDLKYLHSRSFILLTRGSNIVDDSNVFNPESNKELYRLYEAVDKRYVVFENRNKTEKERKLCIDKFLSMSREISFNEEIKIETLRENDSKVSGRNIVIQSISWTVIALAIVPIFISSAKNINVLRSVATNDLYTTWCCHLSLIYDGFQSMTWNDFQNFLMPGLYVPIF</sequence>
<evidence type="ECO:0000256" key="1">
    <source>
        <dbReference type="ARBA" id="ARBA00008535"/>
    </source>
</evidence>
<dbReference type="SUPFAM" id="SSF52540">
    <property type="entry name" value="P-loop containing nucleoside triphosphate hydrolases"/>
    <property type="match status" value="1"/>
</dbReference>
<dbReference type="Gene3D" id="3.40.50.300">
    <property type="entry name" value="P-loop containing nucleotide triphosphate hydrolases"/>
    <property type="match status" value="1"/>
</dbReference>
<dbReference type="AlphaFoldDB" id="A0A8W8M3C9"/>
<keyword evidence="6" id="KW-1185">Reference proteome</keyword>
<reference evidence="5" key="1">
    <citation type="submission" date="2022-08" db="UniProtKB">
        <authorList>
            <consortium name="EnsemblMetazoa"/>
        </authorList>
    </citation>
    <scope>IDENTIFICATION</scope>
    <source>
        <strain evidence="5">05x7-T-G4-1.051#20</strain>
    </source>
</reference>
<dbReference type="InterPro" id="IPR045058">
    <property type="entry name" value="GIMA/IAN/Toc"/>
</dbReference>
<dbReference type="EnsemblMetazoa" id="G3078.7">
    <property type="protein sequence ID" value="G3078.7:cds"/>
    <property type="gene ID" value="G3078"/>
</dbReference>
<keyword evidence="3" id="KW-0342">GTP-binding</keyword>
<dbReference type="EnsemblMetazoa" id="G3078.3">
    <property type="protein sequence ID" value="G3078.3:cds"/>
    <property type="gene ID" value="G3078"/>
</dbReference>
<dbReference type="EnsemblMetazoa" id="G3078.9">
    <property type="protein sequence ID" value="G3078.9:cds"/>
    <property type="gene ID" value="G3078"/>
</dbReference>
<dbReference type="InterPro" id="IPR027417">
    <property type="entry name" value="P-loop_NTPase"/>
</dbReference>